<comment type="cofactor">
    <cofactor evidence="4">
        <name>Fe cation</name>
        <dbReference type="ChEBI" id="CHEBI:24875"/>
    </cofactor>
    <text evidence="4">Binds 1 Fe cation per subunit.</text>
</comment>
<dbReference type="PANTHER" id="PTHR13903:SF8">
    <property type="entry name" value="PIRIN"/>
    <property type="match status" value="1"/>
</dbReference>
<dbReference type="AlphaFoldDB" id="A0A507BZX6"/>
<feature type="binding site" evidence="4">
    <location>
        <position position="55"/>
    </location>
    <ligand>
        <name>Fe cation</name>
        <dbReference type="ChEBI" id="CHEBI:24875"/>
    </ligand>
</feature>
<evidence type="ECO:0000313" key="8">
    <source>
        <dbReference type="EMBL" id="TPX32992.1"/>
    </source>
</evidence>
<dbReference type="FunFam" id="2.60.120.10:FF:000055">
    <property type="entry name" value="pirin"/>
    <property type="match status" value="1"/>
</dbReference>
<dbReference type="GeneID" id="42005193"/>
<dbReference type="Pfam" id="PF02678">
    <property type="entry name" value="Pirin"/>
    <property type="match status" value="1"/>
</dbReference>
<organism evidence="8 9">
    <name type="scientific">Synchytrium microbalum</name>
    <dbReference type="NCBI Taxonomy" id="1806994"/>
    <lineage>
        <taxon>Eukaryota</taxon>
        <taxon>Fungi</taxon>
        <taxon>Fungi incertae sedis</taxon>
        <taxon>Chytridiomycota</taxon>
        <taxon>Chytridiomycota incertae sedis</taxon>
        <taxon>Chytridiomycetes</taxon>
        <taxon>Synchytriales</taxon>
        <taxon>Synchytriaceae</taxon>
        <taxon>Synchytrium</taxon>
    </lineage>
</organism>
<dbReference type="CDD" id="cd02247">
    <property type="entry name" value="cupin_pirin_C"/>
    <property type="match status" value="1"/>
</dbReference>
<feature type="binding site" evidence="4">
    <location>
        <position position="57"/>
    </location>
    <ligand>
        <name>Fe cation</name>
        <dbReference type="ChEBI" id="CHEBI:24875"/>
    </ligand>
</feature>
<protein>
    <recommendedName>
        <fullName evidence="10">Pirin N-terminal domain-containing protein</fullName>
    </recommendedName>
</protein>
<dbReference type="InterPro" id="IPR011051">
    <property type="entry name" value="RmlC_Cupin_sf"/>
</dbReference>
<feature type="binding site" evidence="4">
    <location>
        <position position="99"/>
    </location>
    <ligand>
        <name>Fe cation</name>
        <dbReference type="ChEBI" id="CHEBI:24875"/>
    </ligand>
</feature>
<dbReference type="Gene3D" id="2.60.120.10">
    <property type="entry name" value="Jelly Rolls"/>
    <property type="match status" value="2"/>
</dbReference>
<evidence type="ECO:0000259" key="7">
    <source>
        <dbReference type="Pfam" id="PF05726"/>
    </source>
</evidence>
<keyword evidence="4" id="KW-0408">Iron</keyword>
<evidence type="ECO:0008006" key="10">
    <source>
        <dbReference type="Google" id="ProtNLM"/>
    </source>
</evidence>
<feature type="domain" description="Pirin N-terminal" evidence="6">
    <location>
        <begin position="21"/>
        <end position="116"/>
    </location>
</feature>
<evidence type="ECO:0000256" key="3">
    <source>
        <dbReference type="ARBA" id="ARBA00023242"/>
    </source>
</evidence>
<dbReference type="InterPro" id="IPR008778">
    <property type="entry name" value="Pirin_C_dom"/>
</dbReference>
<evidence type="ECO:0000256" key="2">
    <source>
        <dbReference type="ARBA" id="ARBA00008416"/>
    </source>
</evidence>
<dbReference type="Proteomes" id="UP000319731">
    <property type="component" value="Unassembled WGS sequence"/>
</dbReference>
<dbReference type="GO" id="GO:0046872">
    <property type="term" value="F:metal ion binding"/>
    <property type="evidence" value="ECO:0007669"/>
    <property type="project" value="UniProtKB-KW"/>
</dbReference>
<proteinExistence type="inferred from homology"/>
<feature type="binding site" evidence="4">
    <location>
        <position position="101"/>
    </location>
    <ligand>
        <name>Fe cation</name>
        <dbReference type="ChEBI" id="CHEBI:24875"/>
    </ligand>
</feature>
<keyword evidence="4" id="KW-0479">Metal-binding</keyword>
<accession>A0A507BZX6</accession>
<dbReference type="InterPro" id="IPR014710">
    <property type="entry name" value="RmlC-like_jellyroll"/>
</dbReference>
<evidence type="ECO:0000256" key="1">
    <source>
        <dbReference type="ARBA" id="ARBA00004123"/>
    </source>
</evidence>
<evidence type="ECO:0000256" key="4">
    <source>
        <dbReference type="PIRSR" id="PIRSR006232-1"/>
    </source>
</evidence>
<gene>
    <name evidence="8" type="ORF">SmJEL517_g03968</name>
</gene>
<sequence length="290" mass="32079">MTEKRIVKTVLSKEQAEGVGARVRRSIGTYELRNLDPFLMLDEFFVKAPAGFQDHPHRGFETVTYMLDGVFEHEDFVGHKGKIFPGDLQWMTAGRGIVHAEMPASAEMAHGLQLWVNLPKKDKMVPPRYQELTDSNVPRAVADGVVVKVIAGESLGVKAKVHTYIPLFYLDFKMVPGKAVTQKIPAGYTGFVYVLSGSALFGADKTKGEPHTTMVMSDEGDGITIETTENDHTHFVIIAGEKINEPIVQHGPFVMNSKNEIYAAITDYQLGQNGFEAAADWHSEIAKRGM</sequence>
<comment type="similarity">
    <text evidence="2 5">Belongs to the pirin family.</text>
</comment>
<evidence type="ECO:0000313" key="9">
    <source>
        <dbReference type="Proteomes" id="UP000319731"/>
    </source>
</evidence>
<dbReference type="Pfam" id="PF05726">
    <property type="entry name" value="Pirin_C"/>
    <property type="match status" value="1"/>
</dbReference>
<dbReference type="InterPro" id="IPR012093">
    <property type="entry name" value="Pirin"/>
</dbReference>
<comment type="caution">
    <text evidence="8">The sequence shown here is derived from an EMBL/GenBank/DDBJ whole genome shotgun (WGS) entry which is preliminary data.</text>
</comment>
<dbReference type="PIRSF" id="PIRSF006232">
    <property type="entry name" value="Pirin"/>
    <property type="match status" value="1"/>
</dbReference>
<dbReference type="EMBL" id="QEAO01000024">
    <property type="protein sequence ID" value="TPX32992.1"/>
    <property type="molecule type" value="Genomic_DNA"/>
</dbReference>
<feature type="domain" description="Pirin C-terminal" evidence="7">
    <location>
        <begin position="169"/>
        <end position="273"/>
    </location>
</feature>
<dbReference type="CDD" id="cd02909">
    <property type="entry name" value="cupin_pirin_N"/>
    <property type="match status" value="1"/>
</dbReference>
<reference evidence="8 9" key="1">
    <citation type="journal article" date="2019" name="Sci. Rep.">
        <title>Comparative genomics of chytrid fungi reveal insights into the obligate biotrophic and pathogenic lifestyle of Synchytrium endobioticum.</title>
        <authorList>
            <person name="van de Vossenberg B.T.L.H."/>
            <person name="Warris S."/>
            <person name="Nguyen H.D.T."/>
            <person name="van Gent-Pelzer M.P.E."/>
            <person name="Joly D.L."/>
            <person name="van de Geest H.C."/>
            <person name="Bonants P.J.M."/>
            <person name="Smith D.S."/>
            <person name="Levesque C.A."/>
            <person name="van der Lee T.A.J."/>
        </authorList>
    </citation>
    <scope>NUCLEOTIDE SEQUENCE [LARGE SCALE GENOMIC DNA]</scope>
    <source>
        <strain evidence="8 9">JEL517</strain>
    </source>
</reference>
<dbReference type="OrthoDB" id="198735at2759"/>
<dbReference type="RefSeq" id="XP_031024087.1">
    <property type="nucleotide sequence ID" value="XM_031169896.1"/>
</dbReference>
<keyword evidence="3" id="KW-0539">Nucleus</keyword>
<evidence type="ECO:0000259" key="6">
    <source>
        <dbReference type="Pfam" id="PF02678"/>
    </source>
</evidence>
<keyword evidence="9" id="KW-1185">Reference proteome</keyword>
<dbReference type="GO" id="GO:0005634">
    <property type="term" value="C:nucleus"/>
    <property type="evidence" value="ECO:0007669"/>
    <property type="project" value="UniProtKB-SubCell"/>
</dbReference>
<dbReference type="SUPFAM" id="SSF51182">
    <property type="entry name" value="RmlC-like cupins"/>
    <property type="match status" value="1"/>
</dbReference>
<name>A0A507BZX6_9FUNG</name>
<dbReference type="InterPro" id="IPR003829">
    <property type="entry name" value="Pirin_N_dom"/>
</dbReference>
<dbReference type="PANTHER" id="PTHR13903">
    <property type="entry name" value="PIRIN-RELATED"/>
    <property type="match status" value="1"/>
</dbReference>
<dbReference type="STRING" id="1806994.A0A507BZX6"/>
<comment type="subcellular location">
    <subcellularLocation>
        <location evidence="1">Nucleus</location>
    </subcellularLocation>
</comment>
<evidence type="ECO:0000256" key="5">
    <source>
        <dbReference type="RuleBase" id="RU003457"/>
    </source>
</evidence>